<organism evidence="2 3">
    <name type="scientific">Hibiscus syriacus</name>
    <name type="common">Rose of Sharon</name>
    <dbReference type="NCBI Taxonomy" id="106335"/>
    <lineage>
        <taxon>Eukaryota</taxon>
        <taxon>Viridiplantae</taxon>
        <taxon>Streptophyta</taxon>
        <taxon>Embryophyta</taxon>
        <taxon>Tracheophyta</taxon>
        <taxon>Spermatophyta</taxon>
        <taxon>Magnoliopsida</taxon>
        <taxon>eudicotyledons</taxon>
        <taxon>Gunneridae</taxon>
        <taxon>Pentapetalae</taxon>
        <taxon>rosids</taxon>
        <taxon>malvids</taxon>
        <taxon>Malvales</taxon>
        <taxon>Malvaceae</taxon>
        <taxon>Malvoideae</taxon>
        <taxon>Hibiscus</taxon>
    </lineage>
</organism>
<evidence type="ECO:0000313" key="2">
    <source>
        <dbReference type="EMBL" id="KAE8684135.1"/>
    </source>
</evidence>
<protein>
    <submittedName>
        <fullName evidence="2">Phytochrome A</fullName>
    </submittedName>
</protein>
<sequence length="341" mass="37901">MDSTGLSTDSLYDAGFPGALRLGDVVCGMAAVRITPKDMLSGSGLILLLKLDGVVQSMNLLILRNAFKDLRPQIKVPMSYTQSSLTSNRGMQELEAVTSEMLTGLSVDKAIGRHLLTLLEDSSVEIVKKMLLLALQGKEEKNIQFEIKTHGLRSEAGPISLVVNACANRDLHEMLWGFLSVSCSERELASYELQQALHVQRLTEQTAMKRLKALAYLKKQIHNPLSGIIFSSKMMEGTELGLEQKRLLQTSTLCQRQLRKILDDSDLHTIIDGYVDLEMMEFTLHEPKVGTTHERRHPVFKGSRQVHFIVTVELAAAKVRIPEPDGYDNGACIVKGNLVKF</sequence>
<dbReference type="GO" id="GO:0000155">
    <property type="term" value="F:phosphorelay sensor kinase activity"/>
    <property type="evidence" value="ECO:0007669"/>
    <property type="project" value="InterPro"/>
</dbReference>
<dbReference type="SMART" id="SM00388">
    <property type="entry name" value="HisKA"/>
    <property type="match status" value="1"/>
</dbReference>
<dbReference type="Proteomes" id="UP000436088">
    <property type="component" value="Unassembled WGS sequence"/>
</dbReference>
<dbReference type="PANTHER" id="PTHR47876">
    <property type="entry name" value="OS08G0260000 PROTEIN"/>
    <property type="match status" value="1"/>
</dbReference>
<reference evidence="2" key="1">
    <citation type="submission" date="2019-09" db="EMBL/GenBank/DDBJ databases">
        <title>Draft genome information of white flower Hibiscus syriacus.</title>
        <authorList>
            <person name="Kim Y.-M."/>
        </authorList>
    </citation>
    <scope>NUCLEOTIDE SEQUENCE [LARGE SCALE GENOMIC DNA]</scope>
    <source>
        <strain evidence="2">YM2019G1</strain>
    </source>
</reference>
<dbReference type="PANTHER" id="PTHR47876:SF3">
    <property type="entry name" value="PHYTOCHROME 1"/>
    <property type="match status" value="1"/>
</dbReference>
<name>A0A6A2YYY5_HIBSY</name>
<dbReference type="Pfam" id="PF00512">
    <property type="entry name" value="HisKA"/>
    <property type="match status" value="1"/>
</dbReference>
<dbReference type="InterPro" id="IPR003661">
    <property type="entry name" value="HisK_dim/P_dom"/>
</dbReference>
<accession>A0A6A2YYY5</accession>
<evidence type="ECO:0000259" key="1">
    <source>
        <dbReference type="SMART" id="SM00388"/>
    </source>
</evidence>
<dbReference type="AlphaFoldDB" id="A0A6A2YYY5"/>
<evidence type="ECO:0000313" key="3">
    <source>
        <dbReference type="Proteomes" id="UP000436088"/>
    </source>
</evidence>
<feature type="domain" description="Signal transduction histidine kinase dimerisation/phosphoacceptor" evidence="1">
    <location>
        <begin position="209"/>
        <end position="273"/>
    </location>
</feature>
<gene>
    <name evidence="2" type="ORF">F3Y22_tig00111151pilonHSYRG00116</name>
</gene>
<keyword evidence="3" id="KW-1185">Reference proteome</keyword>
<dbReference type="EMBL" id="VEPZ02001248">
    <property type="protein sequence ID" value="KAE8684135.1"/>
    <property type="molecule type" value="Genomic_DNA"/>
</dbReference>
<comment type="caution">
    <text evidence="2">The sequence shown here is derived from an EMBL/GenBank/DDBJ whole genome shotgun (WGS) entry which is preliminary data.</text>
</comment>
<proteinExistence type="predicted"/>